<dbReference type="RefSeq" id="WP_096240582.1">
    <property type="nucleotide sequence ID" value="NZ_LT907978.1"/>
</dbReference>
<dbReference type="KEGG" id="ehl:EHLA_2004"/>
<dbReference type="Gene3D" id="1.10.443.10">
    <property type="entry name" value="Intergrase catalytic core"/>
    <property type="match status" value="1"/>
</dbReference>
<evidence type="ECO:0000259" key="4">
    <source>
        <dbReference type="PROSITE" id="PS51898"/>
    </source>
</evidence>
<dbReference type="PROSITE" id="PS51898">
    <property type="entry name" value="TYR_RECOMBINASE"/>
    <property type="match status" value="1"/>
</dbReference>
<dbReference type="SUPFAM" id="SSF56349">
    <property type="entry name" value="DNA breaking-rejoining enzymes"/>
    <property type="match status" value="1"/>
</dbReference>
<reference evidence="6" key="1">
    <citation type="submission" date="2017-09" db="EMBL/GenBank/DDBJ databases">
        <authorList>
            <person name="Shetty A S."/>
        </authorList>
    </citation>
    <scope>NUCLEOTIDE SEQUENCE [LARGE SCALE GENOMIC DNA]</scope>
</reference>
<evidence type="ECO:0000256" key="3">
    <source>
        <dbReference type="ARBA" id="ARBA00023172"/>
    </source>
</evidence>
<keyword evidence="6" id="KW-1185">Reference proteome</keyword>
<name>A0A285PTR2_9FIRM</name>
<evidence type="ECO:0000313" key="5">
    <source>
        <dbReference type="EMBL" id="SOB72637.1"/>
    </source>
</evidence>
<feature type="domain" description="Tyr recombinase" evidence="4">
    <location>
        <begin position="172"/>
        <end position="395"/>
    </location>
</feature>
<dbReference type="InterPro" id="IPR013762">
    <property type="entry name" value="Integrase-like_cat_sf"/>
</dbReference>
<accession>A0A285PTR2</accession>
<dbReference type="Gene3D" id="1.10.150.130">
    <property type="match status" value="1"/>
</dbReference>
<dbReference type="InterPro" id="IPR011010">
    <property type="entry name" value="DNA_brk_join_enz"/>
</dbReference>
<dbReference type="AlphaFoldDB" id="A0A285PTR2"/>
<protein>
    <submittedName>
        <fullName evidence="5">Integrase, catalytic domain</fullName>
    </submittedName>
</protein>
<sequence>MGKSLNGKELGRGITQRPDGRYMGRAQVEGKSIVLYDWKLKNLKKNLAIAIDEVKRDNLSKNGIGKYITLNEWFEEWYSKYKAPILKNGGSPSYKRKFVNYYGVRIGTKPLIDIRQIHVQTAIADMIECGRSSKSIREATGIFQSCVEAAIANGLMTINPVLGVVIPKCETVERRVLSVEEQEIFLEYLKSQNHWYQEMCQFLLLTGLRVGEASALRWDDIDFVHKFIYVKRSLTYEYINGAKTLKITTPKTENSVRKVPFFGETQAVLERQHEKINSRRQEKKNVWRQPEEFGDLVFLTSLGSPVGRHNLESILRSITKQINEMFRVEAQYTGEVPRHIEGIHPHALRHTFATRCFEKGMSPRTVQEIMGHANYNTTVSYTHVLDDIKQKEAMRVGNFLENKIEQSPAIDYESLIGIM</sequence>
<dbReference type="GO" id="GO:0003677">
    <property type="term" value="F:DNA binding"/>
    <property type="evidence" value="ECO:0007669"/>
    <property type="project" value="UniProtKB-KW"/>
</dbReference>
<dbReference type="Pfam" id="PF00589">
    <property type="entry name" value="Phage_integrase"/>
    <property type="match status" value="1"/>
</dbReference>
<comment type="similarity">
    <text evidence="1">Belongs to the 'phage' integrase family.</text>
</comment>
<keyword evidence="3" id="KW-0233">DNA recombination</keyword>
<dbReference type="Gene3D" id="3.30.160.60">
    <property type="entry name" value="Classic Zinc Finger"/>
    <property type="match status" value="1"/>
</dbReference>
<organism evidence="5 6">
    <name type="scientific">Anaerobutyricum hallii</name>
    <dbReference type="NCBI Taxonomy" id="39488"/>
    <lineage>
        <taxon>Bacteria</taxon>
        <taxon>Bacillati</taxon>
        <taxon>Bacillota</taxon>
        <taxon>Clostridia</taxon>
        <taxon>Lachnospirales</taxon>
        <taxon>Lachnospiraceae</taxon>
        <taxon>Anaerobutyricum</taxon>
    </lineage>
</organism>
<dbReference type="GO" id="GO:0015074">
    <property type="term" value="P:DNA integration"/>
    <property type="evidence" value="ECO:0007669"/>
    <property type="project" value="InterPro"/>
</dbReference>
<evidence type="ECO:0000256" key="2">
    <source>
        <dbReference type="ARBA" id="ARBA00023125"/>
    </source>
</evidence>
<evidence type="ECO:0000313" key="6">
    <source>
        <dbReference type="Proteomes" id="UP000217549"/>
    </source>
</evidence>
<dbReference type="EMBL" id="LT907978">
    <property type="protein sequence ID" value="SOB72637.1"/>
    <property type="molecule type" value="Genomic_DNA"/>
</dbReference>
<dbReference type="InterPro" id="IPR050090">
    <property type="entry name" value="Tyrosine_recombinase_XerCD"/>
</dbReference>
<dbReference type="GO" id="GO:0006310">
    <property type="term" value="P:DNA recombination"/>
    <property type="evidence" value="ECO:0007669"/>
    <property type="project" value="UniProtKB-KW"/>
</dbReference>
<keyword evidence="2" id="KW-0238">DNA-binding</keyword>
<dbReference type="InterPro" id="IPR010998">
    <property type="entry name" value="Integrase_recombinase_N"/>
</dbReference>
<dbReference type="PANTHER" id="PTHR30349:SF41">
    <property type="entry name" value="INTEGRASE_RECOMBINASE PROTEIN MJ0367-RELATED"/>
    <property type="match status" value="1"/>
</dbReference>
<dbReference type="STRING" id="39488.ERS852450_03162"/>
<gene>
    <name evidence="5" type="ORF">EHLA_2004</name>
</gene>
<proteinExistence type="inferred from homology"/>
<dbReference type="PANTHER" id="PTHR30349">
    <property type="entry name" value="PHAGE INTEGRASE-RELATED"/>
    <property type="match status" value="1"/>
</dbReference>
<evidence type="ECO:0000256" key="1">
    <source>
        <dbReference type="ARBA" id="ARBA00008857"/>
    </source>
</evidence>
<dbReference type="Proteomes" id="UP000217549">
    <property type="component" value="Chromosome I"/>
</dbReference>
<dbReference type="CDD" id="cd01189">
    <property type="entry name" value="INT_ICEBs1_C_like"/>
    <property type="match status" value="1"/>
</dbReference>
<dbReference type="InterPro" id="IPR002104">
    <property type="entry name" value="Integrase_catalytic"/>
</dbReference>